<dbReference type="Proteomes" id="UP001163387">
    <property type="component" value="Chromosome"/>
</dbReference>
<accession>A0ABM8BRX3</accession>
<evidence type="ECO:0000313" key="1">
    <source>
        <dbReference type="EMBL" id="BDT02614.1"/>
    </source>
</evidence>
<keyword evidence="2" id="KW-1185">Reference proteome</keyword>
<organism evidence="1 2">
    <name type="scientific">Spiroplasma ixodetis</name>
    <dbReference type="NCBI Taxonomy" id="2141"/>
    <lineage>
        <taxon>Bacteria</taxon>
        <taxon>Bacillati</taxon>
        <taxon>Mycoplasmatota</taxon>
        <taxon>Mollicutes</taxon>
        <taxon>Entomoplasmatales</taxon>
        <taxon>Spiroplasmataceae</taxon>
        <taxon>Spiroplasma</taxon>
    </lineage>
</organism>
<evidence type="ECO:0000313" key="2">
    <source>
        <dbReference type="Proteomes" id="UP001163387"/>
    </source>
</evidence>
<reference evidence="1 2" key="1">
    <citation type="journal article" date="2022" name="Front. Microbiol.">
        <title>Male-killing mechanisms vary between Spiroplasma species.</title>
        <authorList>
            <person name="Arai H."/>
            <person name="Inoue M."/>
            <person name="Kageyama D."/>
        </authorList>
    </citation>
    <scope>NUCLEOTIDE SEQUENCE [LARGE SCALE GENOMIC DNA]</scope>
    <source>
        <strain evidence="2">sHm</strain>
    </source>
</reference>
<gene>
    <name evidence="1" type="ORF">SHM_02600</name>
</gene>
<proteinExistence type="predicted"/>
<name>A0ABM8BRX3_9MOLU</name>
<protein>
    <submittedName>
        <fullName evidence="1">Uncharacterized protein</fullName>
    </submittedName>
</protein>
<dbReference type="EMBL" id="AP026933">
    <property type="protein sequence ID" value="BDT02614.1"/>
    <property type="molecule type" value="Genomic_DNA"/>
</dbReference>
<dbReference type="RefSeq" id="WP_281748917.1">
    <property type="nucleotide sequence ID" value="NZ_AP026933.1"/>
</dbReference>
<sequence length="279" mass="32638">MNSFNFIVSSTSTCGEKFENKIAELRKKFEGQKPDEVITNLFRQWELDYPNYVNLSQVKIFKQIFTMLSKYIYSSLSINKGLNDDNKILLPYYFELQSSPIQPSENDIWQYKDIKVVLKSAYFDFTDINNIKLKSNDISQNELFKLDDNQFNWLSITNELESNNIPSLIPADWTLGNGEYGKYFTKTIINNNKIENALSLYGSNKSQLYSKLEFYKEILKIDNNSEFELQIENPINNLNRIEISGIFGAGNYDLILITDKQEINLQNINLWLFSLYVLF</sequence>